<dbReference type="InterPro" id="IPR003663">
    <property type="entry name" value="Sugar/inositol_transpt"/>
</dbReference>
<dbReference type="Pfam" id="PF00083">
    <property type="entry name" value="Sugar_tr"/>
    <property type="match status" value="1"/>
</dbReference>
<proteinExistence type="inferred from homology"/>
<dbReference type="InterPro" id="IPR005829">
    <property type="entry name" value="Sugar_transporter_CS"/>
</dbReference>
<evidence type="ECO:0000256" key="5">
    <source>
        <dbReference type="ARBA" id="ARBA00022692"/>
    </source>
</evidence>
<feature type="transmembrane region" description="Helical" evidence="11">
    <location>
        <begin position="340"/>
        <end position="365"/>
    </location>
</feature>
<evidence type="ECO:0000259" key="12">
    <source>
        <dbReference type="PROSITE" id="PS50850"/>
    </source>
</evidence>
<keyword evidence="14" id="KW-1185">Reference proteome</keyword>
<dbReference type="InterPro" id="IPR020846">
    <property type="entry name" value="MFS_dom"/>
</dbReference>
<dbReference type="Proteomes" id="UP000290289">
    <property type="component" value="Chromosome 10"/>
</dbReference>
<accession>A0A498IY37</accession>
<evidence type="ECO:0000256" key="11">
    <source>
        <dbReference type="SAM" id="Phobius"/>
    </source>
</evidence>
<feature type="transmembrane region" description="Helical" evidence="11">
    <location>
        <begin position="444"/>
        <end position="468"/>
    </location>
</feature>
<evidence type="ECO:0000313" key="14">
    <source>
        <dbReference type="Proteomes" id="UP000290289"/>
    </source>
</evidence>
<feature type="domain" description="Major facilitator superfamily (MFS) profile" evidence="12">
    <location>
        <begin position="89"/>
        <end position="537"/>
    </location>
</feature>
<dbReference type="GO" id="GO:0005351">
    <property type="term" value="F:carbohydrate:proton symporter activity"/>
    <property type="evidence" value="ECO:0007669"/>
    <property type="project" value="InterPro"/>
</dbReference>
<gene>
    <name evidence="13" type="ORF">DVH24_042309</name>
</gene>
<evidence type="ECO:0000256" key="8">
    <source>
        <dbReference type="ARBA" id="ARBA00023136"/>
    </source>
</evidence>
<comment type="caution">
    <text evidence="13">The sequence shown here is derived from an EMBL/GenBank/DDBJ whole genome shotgun (WGS) entry which is preliminary data.</text>
</comment>
<dbReference type="InterPro" id="IPR044776">
    <property type="entry name" value="PLT1-6"/>
</dbReference>
<feature type="transmembrane region" description="Helical" evidence="11">
    <location>
        <begin position="410"/>
        <end position="432"/>
    </location>
</feature>
<evidence type="ECO:0000313" key="13">
    <source>
        <dbReference type="EMBL" id="RXH88238.1"/>
    </source>
</evidence>
<evidence type="ECO:0000256" key="10">
    <source>
        <dbReference type="SAM" id="MobiDB-lite"/>
    </source>
</evidence>
<feature type="transmembrane region" description="Helical" evidence="11">
    <location>
        <begin position="242"/>
        <end position="265"/>
    </location>
</feature>
<evidence type="ECO:0000256" key="1">
    <source>
        <dbReference type="ARBA" id="ARBA00004141"/>
    </source>
</evidence>
<dbReference type="InterPro" id="IPR036259">
    <property type="entry name" value="MFS_trans_sf"/>
</dbReference>
<dbReference type="PROSITE" id="PS00216">
    <property type="entry name" value="SUGAR_TRANSPORT_1"/>
    <property type="match status" value="1"/>
</dbReference>
<feature type="transmembrane region" description="Helical" evidence="11">
    <location>
        <begin position="380"/>
        <end position="403"/>
    </location>
</feature>
<dbReference type="Gene3D" id="1.20.1250.20">
    <property type="entry name" value="MFS general substrate transporter like domains"/>
    <property type="match status" value="1"/>
</dbReference>
<keyword evidence="4" id="KW-0762">Sugar transport</keyword>
<feature type="transmembrane region" description="Helical" evidence="11">
    <location>
        <begin position="515"/>
        <end position="534"/>
    </location>
</feature>
<feature type="transmembrane region" description="Helical" evidence="11">
    <location>
        <begin position="156"/>
        <end position="178"/>
    </location>
</feature>
<feature type="region of interest" description="Disordered" evidence="10">
    <location>
        <begin position="566"/>
        <end position="585"/>
    </location>
</feature>
<keyword evidence="6" id="KW-0769">Symport</keyword>
<dbReference type="InterPro" id="IPR005828">
    <property type="entry name" value="MFS_sugar_transport-like"/>
</dbReference>
<dbReference type="PROSITE" id="PS00217">
    <property type="entry name" value="SUGAR_TRANSPORT_2"/>
    <property type="match status" value="1"/>
</dbReference>
<keyword evidence="3 9" id="KW-0813">Transport</keyword>
<dbReference type="CDD" id="cd17437">
    <property type="entry name" value="MFS_PLT"/>
    <property type="match status" value="1"/>
</dbReference>
<protein>
    <recommendedName>
        <fullName evidence="12">Major facilitator superfamily (MFS) profile domain-containing protein</fullName>
    </recommendedName>
</protein>
<dbReference type="PROSITE" id="PS50850">
    <property type="entry name" value="MFS"/>
    <property type="match status" value="1"/>
</dbReference>
<name>A0A498IY37_MALDO</name>
<feature type="transmembrane region" description="Helical" evidence="11">
    <location>
        <begin position="184"/>
        <end position="202"/>
    </location>
</feature>
<feature type="region of interest" description="Disordered" evidence="10">
    <location>
        <begin position="53"/>
        <end position="75"/>
    </location>
</feature>
<evidence type="ECO:0000256" key="2">
    <source>
        <dbReference type="ARBA" id="ARBA00010992"/>
    </source>
</evidence>
<comment type="similarity">
    <text evidence="2 9">Belongs to the major facilitator superfamily. Sugar transporter (TC 2.A.1.1) family.</text>
</comment>
<dbReference type="PANTHER" id="PTHR23500">
    <property type="entry name" value="SOLUTE CARRIER FAMILY 2, FACILITATED GLUCOSE TRANSPORTER"/>
    <property type="match status" value="1"/>
</dbReference>
<keyword evidence="5 11" id="KW-0812">Transmembrane</keyword>
<comment type="subcellular location">
    <subcellularLocation>
        <location evidence="1">Membrane</location>
        <topology evidence="1">Multi-pass membrane protein</topology>
    </subcellularLocation>
</comment>
<dbReference type="FunFam" id="1.20.1250.20:FF:000025">
    <property type="entry name" value="probable polyol transporter 4"/>
    <property type="match status" value="1"/>
</dbReference>
<dbReference type="GO" id="GO:0016020">
    <property type="term" value="C:membrane"/>
    <property type="evidence" value="ECO:0007669"/>
    <property type="project" value="UniProtKB-SubCell"/>
</dbReference>
<keyword evidence="8 11" id="KW-0472">Membrane</keyword>
<dbReference type="PRINTS" id="PR00171">
    <property type="entry name" value="SUGRTRNSPORT"/>
</dbReference>
<organism evidence="13 14">
    <name type="scientific">Malus domestica</name>
    <name type="common">Apple</name>
    <name type="synonym">Pyrus malus</name>
    <dbReference type="NCBI Taxonomy" id="3750"/>
    <lineage>
        <taxon>Eukaryota</taxon>
        <taxon>Viridiplantae</taxon>
        <taxon>Streptophyta</taxon>
        <taxon>Embryophyta</taxon>
        <taxon>Tracheophyta</taxon>
        <taxon>Spermatophyta</taxon>
        <taxon>Magnoliopsida</taxon>
        <taxon>eudicotyledons</taxon>
        <taxon>Gunneridae</taxon>
        <taxon>Pentapetalae</taxon>
        <taxon>rosids</taxon>
        <taxon>fabids</taxon>
        <taxon>Rosales</taxon>
        <taxon>Rosaceae</taxon>
        <taxon>Amygdaloideae</taxon>
        <taxon>Maleae</taxon>
        <taxon>Malus</taxon>
    </lineage>
</organism>
<dbReference type="EMBL" id="RDQH01000336">
    <property type="protein sequence ID" value="RXH88238.1"/>
    <property type="molecule type" value="Genomic_DNA"/>
</dbReference>
<evidence type="ECO:0000256" key="7">
    <source>
        <dbReference type="ARBA" id="ARBA00022989"/>
    </source>
</evidence>
<evidence type="ECO:0000256" key="9">
    <source>
        <dbReference type="RuleBase" id="RU003346"/>
    </source>
</evidence>
<feature type="transmembrane region" description="Helical" evidence="11">
    <location>
        <begin position="211"/>
        <end position="230"/>
    </location>
</feature>
<dbReference type="PANTHER" id="PTHR23500:SF424">
    <property type="entry name" value="POLYOL TRANSPORTER 5"/>
    <property type="match status" value="1"/>
</dbReference>
<dbReference type="AlphaFoldDB" id="A0A498IY37"/>
<evidence type="ECO:0000256" key="4">
    <source>
        <dbReference type="ARBA" id="ARBA00022597"/>
    </source>
</evidence>
<evidence type="ECO:0000256" key="6">
    <source>
        <dbReference type="ARBA" id="ARBA00022847"/>
    </source>
</evidence>
<sequence length="585" mass="63424">MTSSGSPRRASAFRNLIPPPYPTPPFPVPPRVPTALYELCYPQSAKIREPLLANPPVGDRRAENNDVSGNRIKVDPPKKPKRNKYAFACAILASMTSILLGYDIGVMSGAAIYIEKDLKVTDTQIEILLGILNLYSLIGSAMAGRTSDWVGRRYTIVISGAIFFTGAILMGLSTNYTFLMCGRFVAGLGVGYALTIAPVYAAEVSPASSRGFLTSFPEVFVNVGILLGYISNYAFSFCALDVGWRLMLGVGAIPSVILAIGVLAMPESPRWLVMQGRLGDARQVLDKTSDSKEESMLRLADIKEAAGIPEDCNDDIVQVTGHSHGEGVWKELFVHPTPTVLHIVIAALGFHFFQQASGIDALVLYSPRVFEKAGITNSNQLLLCTVGVGLSKTVFTFVATFFLDRVGRRPLVLTSMAGMVASLVCLGTSLTIVDQHEGARMTWAVVLCLCCVLAFVGFFSTGIGPIAWVYSSEIFPLRLRAQGCGMGVAVNRVMSGVLSMTFISLYKAITMGGAFFLYAAIGAVGWIFFFTMLPETQGRTLEDMEVLFGKFHKWRKANKLLEKERQVARGDGGTSDPDNRVNLLA</sequence>
<dbReference type="InterPro" id="IPR045262">
    <property type="entry name" value="STP/PLT_plant"/>
</dbReference>
<dbReference type="NCBIfam" id="TIGR00879">
    <property type="entry name" value="SP"/>
    <property type="match status" value="1"/>
</dbReference>
<evidence type="ECO:0000256" key="3">
    <source>
        <dbReference type="ARBA" id="ARBA00022448"/>
    </source>
</evidence>
<reference evidence="13 14" key="1">
    <citation type="submission" date="2018-10" db="EMBL/GenBank/DDBJ databases">
        <title>A high-quality apple genome assembly.</title>
        <authorList>
            <person name="Hu J."/>
        </authorList>
    </citation>
    <scope>NUCLEOTIDE SEQUENCE [LARGE SCALE GENOMIC DNA]</scope>
    <source>
        <strain evidence="14">cv. HFTH1</strain>
        <tissue evidence="13">Young leaf</tissue>
    </source>
</reference>
<keyword evidence="7 11" id="KW-1133">Transmembrane helix</keyword>
<dbReference type="SUPFAM" id="SSF103473">
    <property type="entry name" value="MFS general substrate transporter"/>
    <property type="match status" value="1"/>
</dbReference>
<feature type="transmembrane region" description="Helical" evidence="11">
    <location>
        <begin position="85"/>
        <end position="113"/>
    </location>
</feature>